<protein>
    <recommendedName>
        <fullName evidence="12">Peptidase A1 domain-containing protein</fullName>
    </recommendedName>
</protein>
<evidence type="ECO:0000256" key="6">
    <source>
        <dbReference type="ARBA" id="ARBA00023157"/>
    </source>
</evidence>
<dbReference type="GO" id="GO:0005764">
    <property type="term" value="C:lysosome"/>
    <property type="evidence" value="ECO:0007669"/>
    <property type="project" value="TreeGrafter"/>
</dbReference>
<sequence length="469" mass="51905">MSKISLIVIFSLIALVSSIRHHHSQHHHHHHVDRISLSRMDTMRAMLAQVGSLELFAKHRHDALRRRFALLAEKEGGQVEFDEENAVAIGGEIDEMLRNYMDAQYYGPISIGSPPQNFSVIFDTGSSNLWVPSKKCPFYDIACLLHHKYDSTKSSSYKDDGRKMQIQYGTGSMKGFVSKDTVCIANICVAGQEFAEAVSEPGLTFVAAKFDGILGMAFPEISVLGVQPVFQQMISQQKVPEPVFSFWLNRDPYSKVGGEITIGGTDKRRYVEPLNYTPVTRKAYWQFKMEGVHNSKGEKIACQNGCQAIADTGTSLIAGPKAQIEEIQHYIGAIPLMHGEYMVSCERVPHLPDIALLIGGNSYVLKGSDYILNVTAMGKSICLSGFMGIDLPPKVGELWILGDVFIGRYYTVFDVGQQRIGLAQARDENRTPIGPPVKNCISGGRLCFEPDATTDISEQSSTDDFIEIA</sequence>
<dbReference type="OrthoDB" id="771136at2759"/>
<feature type="disulfide bond" evidence="9">
    <location>
        <begin position="136"/>
        <end position="143"/>
    </location>
</feature>
<keyword evidence="7" id="KW-0325">Glycoprotein</keyword>
<dbReference type="InterPro" id="IPR001969">
    <property type="entry name" value="Aspartic_peptidase_AS"/>
</dbReference>
<evidence type="ECO:0000256" key="7">
    <source>
        <dbReference type="ARBA" id="ARBA00023180"/>
    </source>
</evidence>
<dbReference type="PRINTS" id="PR00792">
    <property type="entry name" value="PEPSIN"/>
</dbReference>
<organism evidence="13 14">
    <name type="scientific">Meloidogyne enterolobii</name>
    <name type="common">Root-knot nematode worm</name>
    <name type="synonym">Meloidogyne mayaguensis</name>
    <dbReference type="NCBI Taxonomy" id="390850"/>
    <lineage>
        <taxon>Eukaryota</taxon>
        <taxon>Metazoa</taxon>
        <taxon>Ecdysozoa</taxon>
        <taxon>Nematoda</taxon>
        <taxon>Chromadorea</taxon>
        <taxon>Rhabditida</taxon>
        <taxon>Tylenchina</taxon>
        <taxon>Tylenchomorpha</taxon>
        <taxon>Tylenchoidea</taxon>
        <taxon>Meloidogynidae</taxon>
        <taxon>Meloidogyninae</taxon>
        <taxon>Meloidogyne</taxon>
    </lineage>
</organism>
<evidence type="ECO:0000256" key="2">
    <source>
        <dbReference type="ARBA" id="ARBA00022670"/>
    </source>
</evidence>
<dbReference type="InterPro" id="IPR001461">
    <property type="entry name" value="Aspartic_peptidase_A1"/>
</dbReference>
<evidence type="ECO:0000256" key="8">
    <source>
        <dbReference type="PIRSR" id="PIRSR601461-1"/>
    </source>
</evidence>
<dbReference type="AlphaFoldDB" id="A0A6V7XG05"/>
<dbReference type="Gene3D" id="2.60.40.1960">
    <property type="match status" value="1"/>
</dbReference>
<evidence type="ECO:0000256" key="9">
    <source>
        <dbReference type="PIRSR" id="PIRSR601461-2"/>
    </source>
</evidence>
<dbReference type="Proteomes" id="UP000580250">
    <property type="component" value="Unassembled WGS sequence"/>
</dbReference>
<evidence type="ECO:0000313" key="14">
    <source>
        <dbReference type="Proteomes" id="UP000580250"/>
    </source>
</evidence>
<dbReference type="PROSITE" id="PS51767">
    <property type="entry name" value="PEPTIDASE_A1"/>
    <property type="match status" value="1"/>
</dbReference>
<dbReference type="EMBL" id="CAJEWN010001543">
    <property type="protein sequence ID" value="CAD2198284.1"/>
    <property type="molecule type" value="Genomic_DNA"/>
</dbReference>
<evidence type="ECO:0000256" key="11">
    <source>
        <dbReference type="SAM" id="SignalP"/>
    </source>
</evidence>
<feature type="chain" id="PRO_5028288541" description="Peptidase A1 domain-containing protein" evidence="11">
    <location>
        <begin position="19"/>
        <end position="469"/>
    </location>
</feature>
<evidence type="ECO:0000259" key="12">
    <source>
        <dbReference type="PROSITE" id="PS51767"/>
    </source>
</evidence>
<feature type="active site" evidence="8">
    <location>
        <position position="123"/>
    </location>
</feature>
<keyword evidence="2 10" id="KW-0645">Protease</keyword>
<dbReference type="GO" id="GO:0004190">
    <property type="term" value="F:aspartic-type endopeptidase activity"/>
    <property type="evidence" value="ECO:0007669"/>
    <property type="project" value="UniProtKB-KW"/>
</dbReference>
<dbReference type="Gene3D" id="2.40.70.10">
    <property type="entry name" value="Acid Proteases"/>
    <property type="match status" value="2"/>
</dbReference>
<evidence type="ECO:0000313" key="13">
    <source>
        <dbReference type="EMBL" id="CAD2198284.1"/>
    </source>
</evidence>
<dbReference type="PANTHER" id="PTHR47966:SF51">
    <property type="entry name" value="BETA-SITE APP-CLEAVING ENZYME, ISOFORM A-RELATED"/>
    <property type="match status" value="1"/>
</dbReference>
<dbReference type="FunFam" id="2.40.70.10:FF:000044">
    <property type="entry name" value="Lysosomal aspartic protease"/>
    <property type="match status" value="1"/>
</dbReference>
<keyword evidence="5 10" id="KW-0378">Hydrolase</keyword>
<feature type="active site" evidence="8">
    <location>
        <position position="311"/>
    </location>
</feature>
<feature type="disulfide bond" evidence="9">
    <location>
        <begin position="345"/>
        <end position="382"/>
    </location>
</feature>
<proteinExistence type="inferred from homology"/>
<keyword evidence="3 11" id="KW-0732">Signal</keyword>
<comment type="caution">
    <text evidence="13">The sequence shown here is derived from an EMBL/GenBank/DDBJ whole genome shotgun (WGS) entry which is preliminary data.</text>
</comment>
<comment type="similarity">
    <text evidence="1 10">Belongs to the peptidase A1 family.</text>
</comment>
<evidence type="ECO:0000256" key="10">
    <source>
        <dbReference type="RuleBase" id="RU000454"/>
    </source>
</evidence>
<evidence type="ECO:0000256" key="1">
    <source>
        <dbReference type="ARBA" id="ARBA00007447"/>
    </source>
</evidence>
<dbReference type="Pfam" id="PF00026">
    <property type="entry name" value="Asp"/>
    <property type="match status" value="1"/>
</dbReference>
<evidence type="ECO:0000256" key="3">
    <source>
        <dbReference type="ARBA" id="ARBA00022729"/>
    </source>
</evidence>
<dbReference type="PROSITE" id="PS00141">
    <property type="entry name" value="ASP_PROTEASE"/>
    <property type="match status" value="2"/>
</dbReference>
<dbReference type="SUPFAM" id="SSF50630">
    <property type="entry name" value="Acid proteases"/>
    <property type="match status" value="1"/>
</dbReference>
<name>A0A6V7XG05_MELEN</name>
<dbReference type="InterPro" id="IPR021109">
    <property type="entry name" value="Peptidase_aspartic_dom_sf"/>
</dbReference>
<dbReference type="PANTHER" id="PTHR47966">
    <property type="entry name" value="BETA-SITE APP-CLEAVING ENZYME, ISOFORM A-RELATED"/>
    <property type="match status" value="1"/>
</dbReference>
<feature type="signal peptide" evidence="11">
    <location>
        <begin position="1"/>
        <end position="18"/>
    </location>
</feature>
<dbReference type="InterPro" id="IPR033121">
    <property type="entry name" value="PEPTIDASE_A1"/>
</dbReference>
<evidence type="ECO:0000256" key="5">
    <source>
        <dbReference type="ARBA" id="ARBA00022801"/>
    </source>
</evidence>
<feature type="domain" description="Peptidase A1" evidence="12">
    <location>
        <begin position="105"/>
        <end position="423"/>
    </location>
</feature>
<accession>A0A6V7XG05</accession>
<reference evidence="13 14" key="1">
    <citation type="submission" date="2020-08" db="EMBL/GenBank/DDBJ databases">
        <authorList>
            <person name="Koutsovoulos G."/>
            <person name="Danchin GJ E."/>
        </authorList>
    </citation>
    <scope>NUCLEOTIDE SEQUENCE [LARGE SCALE GENOMIC DNA]</scope>
</reference>
<evidence type="ECO:0000256" key="4">
    <source>
        <dbReference type="ARBA" id="ARBA00022750"/>
    </source>
</evidence>
<dbReference type="GO" id="GO:0006508">
    <property type="term" value="P:proteolysis"/>
    <property type="evidence" value="ECO:0007669"/>
    <property type="project" value="UniProtKB-KW"/>
</dbReference>
<keyword evidence="6 9" id="KW-1015">Disulfide bond</keyword>
<keyword evidence="4 10" id="KW-0064">Aspartyl protease</keyword>
<gene>
    <name evidence="13" type="ORF">MENT_LOCUS51580</name>
</gene>
<dbReference type="FunFam" id="2.40.70.10:FF:000009">
    <property type="entry name" value="Aspartic proteinase A1"/>
    <property type="match status" value="1"/>
</dbReference>